<dbReference type="InterPro" id="IPR003675">
    <property type="entry name" value="Rce1/LyrA-like_dom"/>
</dbReference>
<dbReference type="AlphaFoldDB" id="A0A452YXH5"/>
<dbReference type="GO" id="GO:0005789">
    <property type="term" value="C:endoplasmic reticulum membrane"/>
    <property type="evidence" value="ECO:0007669"/>
    <property type="project" value="UniProtKB-SubCell"/>
</dbReference>
<feature type="compositionally biased region" description="Basic residues" evidence="11">
    <location>
        <begin position="12"/>
        <end position="34"/>
    </location>
</feature>
<evidence type="ECO:0000259" key="13">
    <source>
        <dbReference type="Pfam" id="PF02517"/>
    </source>
</evidence>
<accession>A0A452YXH5</accession>
<feature type="transmembrane region" description="Helical" evidence="12">
    <location>
        <begin position="158"/>
        <end position="180"/>
    </location>
</feature>
<evidence type="ECO:0000256" key="12">
    <source>
        <dbReference type="SAM" id="Phobius"/>
    </source>
</evidence>
<dbReference type="GO" id="GO:0004222">
    <property type="term" value="F:metalloendopeptidase activity"/>
    <property type="evidence" value="ECO:0007669"/>
    <property type="project" value="InterPro"/>
</dbReference>
<feature type="compositionally biased region" description="Polar residues" evidence="11">
    <location>
        <begin position="1"/>
        <end position="10"/>
    </location>
</feature>
<evidence type="ECO:0000256" key="10">
    <source>
        <dbReference type="ARBA" id="ARBA00049729"/>
    </source>
</evidence>
<dbReference type="PANTHER" id="PTHR13046">
    <property type="entry name" value="PROTEASE U48 CAAX PRENYL PROTEASE RCE1"/>
    <property type="match status" value="1"/>
</dbReference>
<evidence type="ECO:0000256" key="8">
    <source>
        <dbReference type="ARBA" id="ARBA00023136"/>
    </source>
</evidence>
<reference evidence="14" key="3">
    <citation type="journal article" date="2017" name="Nature">
        <title>Genome sequence of the progenitor of the wheat D genome Aegilops tauschii.</title>
        <authorList>
            <person name="Luo M.C."/>
            <person name="Gu Y.Q."/>
            <person name="Puiu D."/>
            <person name="Wang H."/>
            <person name="Twardziok S.O."/>
            <person name="Deal K.R."/>
            <person name="Huo N."/>
            <person name="Zhu T."/>
            <person name="Wang L."/>
            <person name="Wang Y."/>
            <person name="McGuire P.E."/>
            <person name="Liu S."/>
            <person name="Long H."/>
            <person name="Ramasamy R.K."/>
            <person name="Rodriguez J.C."/>
            <person name="Van S.L."/>
            <person name="Yuan L."/>
            <person name="Wang Z."/>
            <person name="Xia Z."/>
            <person name="Xiao L."/>
            <person name="Anderson O.D."/>
            <person name="Ouyang S."/>
            <person name="Liang Y."/>
            <person name="Zimin A.V."/>
            <person name="Pertea G."/>
            <person name="Qi P."/>
            <person name="Bennetzen J.L."/>
            <person name="Dai X."/>
            <person name="Dawson M.W."/>
            <person name="Muller H.G."/>
            <person name="Kugler K."/>
            <person name="Rivarola-Duarte L."/>
            <person name="Spannagl M."/>
            <person name="Mayer K.F.X."/>
            <person name="Lu F.H."/>
            <person name="Bevan M.W."/>
            <person name="Leroy P."/>
            <person name="Li P."/>
            <person name="You F.M."/>
            <person name="Sun Q."/>
            <person name="Liu Z."/>
            <person name="Lyons E."/>
            <person name="Wicker T."/>
            <person name="Salzberg S.L."/>
            <person name="Devos K.M."/>
            <person name="Dvorak J."/>
        </authorList>
    </citation>
    <scope>NUCLEOTIDE SEQUENCE [LARGE SCALE GENOMIC DNA]</scope>
    <source>
        <strain evidence="14">cv. AL8/78</strain>
    </source>
</reference>
<keyword evidence="8 12" id="KW-0472">Membrane</keyword>
<evidence type="ECO:0000256" key="7">
    <source>
        <dbReference type="ARBA" id="ARBA00022989"/>
    </source>
</evidence>
<organism evidence="14 15">
    <name type="scientific">Aegilops tauschii subsp. strangulata</name>
    <name type="common">Goatgrass</name>
    <dbReference type="NCBI Taxonomy" id="200361"/>
    <lineage>
        <taxon>Eukaryota</taxon>
        <taxon>Viridiplantae</taxon>
        <taxon>Streptophyta</taxon>
        <taxon>Embryophyta</taxon>
        <taxon>Tracheophyta</taxon>
        <taxon>Spermatophyta</taxon>
        <taxon>Magnoliopsida</taxon>
        <taxon>Liliopsida</taxon>
        <taxon>Poales</taxon>
        <taxon>Poaceae</taxon>
        <taxon>BOP clade</taxon>
        <taxon>Pooideae</taxon>
        <taxon>Triticodae</taxon>
        <taxon>Triticeae</taxon>
        <taxon>Triticinae</taxon>
        <taxon>Aegilops</taxon>
    </lineage>
</organism>
<dbReference type="STRING" id="200361.A0A452YXH5"/>
<evidence type="ECO:0000256" key="3">
    <source>
        <dbReference type="ARBA" id="ARBA00022670"/>
    </source>
</evidence>
<reference evidence="15" key="2">
    <citation type="journal article" date="2017" name="Nat. Plants">
        <title>The Aegilops tauschii genome reveals multiple impacts of transposons.</title>
        <authorList>
            <person name="Zhao G."/>
            <person name="Zou C."/>
            <person name="Li K."/>
            <person name="Wang K."/>
            <person name="Li T."/>
            <person name="Gao L."/>
            <person name="Zhang X."/>
            <person name="Wang H."/>
            <person name="Yang Z."/>
            <person name="Liu X."/>
            <person name="Jiang W."/>
            <person name="Mao L."/>
            <person name="Kong X."/>
            <person name="Jiao Y."/>
            <person name="Jia J."/>
        </authorList>
    </citation>
    <scope>NUCLEOTIDE SEQUENCE [LARGE SCALE GENOMIC DNA]</scope>
    <source>
        <strain evidence="15">cv. AL8/78</strain>
    </source>
</reference>
<comment type="catalytic activity">
    <reaction evidence="9">
        <text>Hydrolyzes the peptide bond -P2-(S-farnesyl or geranylgeranyl)C-P1'-P2'-P3'-COOH where P1' and P2' are amino acids with aliphatic sidechains and P3' is any C-terminal residue.</text>
        <dbReference type="EC" id="3.4.26.1"/>
    </reaction>
</comment>
<reference evidence="14" key="5">
    <citation type="journal article" date="2021" name="G3 (Bethesda)">
        <title>Aegilops tauschii genome assembly Aet v5.0 features greater sequence contiguity and improved annotation.</title>
        <authorList>
            <person name="Wang L."/>
            <person name="Zhu T."/>
            <person name="Rodriguez J.C."/>
            <person name="Deal K.R."/>
            <person name="Dubcovsky J."/>
            <person name="McGuire P.E."/>
            <person name="Lux T."/>
            <person name="Spannagl M."/>
            <person name="Mayer K.F.X."/>
            <person name="Baldrich P."/>
            <person name="Meyers B.C."/>
            <person name="Huo N."/>
            <person name="Gu Y.Q."/>
            <person name="Zhou H."/>
            <person name="Devos K.M."/>
            <person name="Bennetzen J.L."/>
            <person name="Unver T."/>
            <person name="Budak H."/>
            <person name="Gulick P.J."/>
            <person name="Galiba G."/>
            <person name="Kalapos B."/>
            <person name="Nelson D.R."/>
            <person name="Li P."/>
            <person name="You F.M."/>
            <person name="Luo M.C."/>
            <person name="Dvorak J."/>
        </authorList>
    </citation>
    <scope>NUCLEOTIDE SEQUENCE [LARGE SCALE GENOMIC DNA]</scope>
    <source>
        <strain evidence="14">cv. AL8/78</strain>
    </source>
</reference>
<proteinExistence type="inferred from homology"/>
<evidence type="ECO:0000313" key="15">
    <source>
        <dbReference type="Proteomes" id="UP000015105"/>
    </source>
</evidence>
<feature type="transmembrane region" description="Helical" evidence="12">
    <location>
        <begin position="76"/>
        <end position="94"/>
    </location>
</feature>
<name>A0A452YXH5_AEGTS</name>
<reference evidence="15" key="1">
    <citation type="journal article" date="2014" name="Science">
        <title>Ancient hybridizations among the ancestral genomes of bread wheat.</title>
        <authorList>
            <consortium name="International Wheat Genome Sequencing Consortium,"/>
            <person name="Marcussen T."/>
            <person name="Sandve S.R."/>
            <person name="Heier L."/>
            <person name="Spannagl M."/>
            <person name="Pfeifer M."/>
            <person name="Jakobsen K.S."/>
            <person name="Wulff B.B."/>
            <person name="Steuernagel B."/>
            <person name="Mayer K.F."/>
            <person name="Olsen O.A."/>
        </authorList>
    </citation>
    <scope>NUCLEOTIDE SEQUENCE [LARGE SCALE GENOMIC DNA]</scope>
    <source>
        <strain evidence="15">cv. AL8/78</strain>
    </source>
</reference>
<dbReference type="InterPro" id="IPR039731">
    <property type="entry name" value="Rce1"/>
</dbReference>
<dbReference type="EnsemblPlants" id="AET1Gv20562200.4">
    <property type="protein sequence ID" value="AET1Gv20562200.4"/>
    <property type="gene ID" value="AET1Gv20562200"/>
</dbReference>
<dbReference type="Gramene" id="AET1Gv20562200.4">
    <property type="protein sequence ID" value="AET1Gv20562200.4"/>
    <property type="gene ID" value="AET1Gv20562200"/>
</dbReference>
<evidence type="ECO:0000313" key="14">
    <source>
        <dbReference type="EnsemblPlants" id="AET1Gv20562200.4"/>
    </source>
</evidence>
<evidence type="ECO:0000256" key="4">
    <source>
        <dbReference type="ARBA" id="ARBA00022692"/>
    </source>
</evidence>
<keyword evidence="4 12" id="KW-0812">Transmembrane</keyword>
<dbReference type="Proteomes" id="UP000015105">
    <property type="component" value="Chromosome 1D"/>
</dbReference>
<keyword evidence="15" id="KW-1185">Reference proteome</keyword>
<dbReference type="GO" id="GO:0071586">
    <property type="term" value="P:CAAX-box protein processing"/>
    <property type="evidence" value="ECO:0007669"/>
    <property type="project" value="InterPro"/>
</dbReference>
<evidence type="ECO:0000256" key="5">
    <source>
        <dbReference type="ARBA" id="ARBA00022801"/>
    </source>
</evidence>
<keyword evidence="6" id="KW-0256">Endoplasmic reticulum</keyword>
<keyword evidence="3" id="KW-0645">Protease</keyword>
<evidence type="ECO:0000256" key="6">
    <source>
        <dbReference type="ARBA" id="ARBA00022824"/>
    </source>
</evidence>
<feature type="region of interest" description="Disordered" evidence="11">
    <location>
        <begin position="1"/>
        <end position="69"/>
    </location>
</feature>
<keyword evidence="7 12" id="KW-1133">Transmembrane helix</keyword>
<sequence length="371" mass="40101">APAPLLNSTSPRPRRRAPPLPGRKQRPRSARRGRSPGPCNSTAAKSVPPRKTSSPELMATPAGSHPASPPAIPGKAAVAACAAMAVSYVAVLYAPTLLLRLPPATSLRAFFHRRFVCAAVSSAASVLATAALLGVWSLSDSSKALAVFGIRSDHLLEAVVVPLLLTSLVYAGSFVARLWAMSSSCGTDDDGVGVSCTEKLARWMQTSLQDVMVWRNYVVAPFTEELVFRACMIPLLLCGGFKMYNIIFLSPIFFSLAHLNHLFELHQQGCNFMRSLLIVGVQLGYTVIFGWYAAFLFIRTGNLVSPIVAHILCNMMGLPVFSSQRTRGLTSLAFLAGSVSFFCLLFPATSPKLYNARLDGCSCWHGYCRWS</sequence>
<comment type="subcellular location">
    <subcellularLocation>
        <location evidence="1">Endoplasmic reticulum membrane</location>
        <topology evidence="1">Multi-pass membrane protein</topology>
    </subcellularLocation>
</comment>
<feature type="transmembrane region" description="Helical" evidence="12">
    <location>
        <begin position="275"/>
        <end position="297"/>
    </location>
</feature>
<feature type="domain" description="CAAX prenyl protease 2/Lysostaphin resistance protein A-like" evidence="13">
    <location>
        <begin position="211"/>
        <end position="316"/>
    </location>
</feature>
<protein>
    <recommendedName>
        <fullName evidence="10">intramembrane prenyl-peptidase Rce1</fullName>
        <ecNumber evidence="10">3.4.26.1</ecNumber>
    </recommendedName>
</protein>
<evidence type="ECO:0000256" key="11">
    <source>
        <dbReference type="SAM" id="MobiDB-lite"/>
    </source>
</evidence>
<evidence type="ECO:0000256" key="2">
    <source>
        <dbReference type="ARBA" id="ARBA00006897"/>
    </source>
</evidence>
<comment type="similarity">
    <text evidence="2">Belongs to the peptidase U48 family.</text>
</comment>
<evidence type="ECO:0000256" key="1">
    <source>
        <dbReference type="ARBA" id="ARBA00004477"/>
    </source>
</evidence>
<dbReference type="PANTHER" id="PTHR13046:SF0">
    <property type="entry name" value="CAAX PRENYL PROTEASE 2"/>
    <property type="match status" value="1"/>
</dbReference>
<dbReference type="EC" id="3.4.26.1" evidence="10"/>
<evidence type="ECO:0000256" key="9">
    <source>
        <dbReference type="ARBA" id="ARBA00047280"/>
    </source>
</evidence>
<feature type="transmembrane region" description="Helical" evidence="12">
    <location>
        <begin position="303"/>
        <end position="321"/>
    </location>
</feature>
<keyword evidence="5" id="KW-0378">Hydrolase</keyword>
<feature type="transmembrane region" description="Helical" evidence="12">
    <location>
        <begin position="328"/>
        <end position="348"/>
    </location>
</feature>
<reference evidence="14" key="4">
    <citation type="submission" date="2019-03" db="UniProtKB">
        <authorList>
            <consortium name="EnsemblPlants"/>
        </authorList>
    </citation>
    <scope>IDENTIFICATION</scope>
</reference>
<dbReference type="Pfam" id="PF02517">
    <property type="entry name" value="Rce1-like"/>
    <property type="match status" value="1"/>
</dbReference>
<feature type="transmembrane region" description="Helical" evidence="12">
    <location>
        <begin position="115"/>
        <end position="138"/>
    </location>
</feature>